<dbReference type="InterPro" id="IPR003447">
    <property type="entry name" value="FEMABX"/>
</dbReference>
<dbReference type="Pfam" id="PF02388">
    <property type="entry name" value="FemAB"/>
    <property type="match status" value="2"/>
</dbReference>
<dbReference type="EMBL" id="MFQN01000028">
    <property type="protein sequence ID" value="OGH74126.1"/>
    <property type="molecule type" value="Genomic_DNA"/>
</dbReference>
<dbReference type="STRING" id="1798692.A3G00_05140"/>
<evidence type="ECO:0000313" key="7">
    <source>
        <dbReference type="EMBL" id="OGH74126.1"/>
    </source>
</evidence>
<evidence type="ECO:0008006" key="9">
    <source>
        <dbReference type="Google" id="ProtNLM"/>
    </source>
</evidence>
<dbReference type="AlphaFoldDB" id="A0A1F6MR35"/>
<evidence type="ECO:0000313" key="8">
    <source>
        <dbReference type="Proteomes" id="UP000178347"/>
    </source>
</evidence>
<evidence type="ECO:0000256" key="2">
    <source>
        <dbReference type="ARBA" id="ARBA00022679"/>
    </source>
</evidence>
<dbReference type="PROSITE" id="PS51191">
    <property type="entry name" value="FEMABX"/>
    <property type="match status" value="1"/>
</dbReference>
<evidence type="ECO:0000256" key="1">
    <source>
        <dbReference type="ARBA" id="ARBA00009943"/>
    </source>
</evidence>
<name>A0A1F6MR35_9BACT</name>
<comment type="caution">
    <text evidence="7">The sequence shown here is derived from an EMBL/GenBank/DDBJ whole genome shotgun (WGS) entry which is preliminary data.</text>
</comment>
<gene>
    <name evidence="7" type="ORF">A3G00_05140</name>
</gene>
<evidence type="ECO:0000256" key="3">
    <source>
        <dbReference type="ARBA" id="ARBA00022960"/>
    </source>
</evidence>
<keyword evidence="3" id="KW-0133">Cell shape</keyword>
<protein>
    <recommendedName>
        <fullName evidence="9">BioF2-like acetyltransferase domain-containing protein</fullName>
    </recommendedName>
</protein>
<evidence type="ECO:0000256" key="6">
    <source>
        <dbReference type="ARBA" id="ARBA00023316"/>
    </source>
</evidence>
<dbReference type="SUPFAM" id="SSF55729">
    <property type="entry name" value="Acyl-CoA N-acyltransferases (Nat)"/>
    <property type="match status" value="2"/>
</dbReference>
<sequence length="343" mass="39929">MFAVSEITEKKKWEDFVLSQTHTIFLQSPQYAEFYKKLGEQSWIFGVFDAKKLVGGALAVTVHAKRGSFLFLPYGPIVNEEKNYHEALQALTIHLADFAKKQNLDFLKISPFWENNPSNQNLFKQLKYKNAPMHVLAQNTWLLDLGPSEDDLLTGMEKTHRYLIRRCLKEGVTVSQTSEPQKLIDFNQLHDLTARRHKFHRFSDEYIQAEYDCFSPRKEAILFKGILPDGRLDSAAVIIFYGNMAAYRHGASANLDHKLPTSYLVQWEAIKEAKRRGFSWYNFWGIAPPEADKKHPFYGITHFKKGFGGFNLDLLHCQDLPVTKKYYFNWLVETFRSLRRGFK</sequence>
<dbReference type="PANTHER" id="PTHR36174:SF1">
    <property type="entry name" value="LIPID II:GLYCINE GLYCYLTRANSFERASE"/>
    <property type="match status" value="1"/>
</dbReference>
<keyword evidence="6" id="KW-0961">Cell wall biogenesis/degradation</keyword>
<dbReference type="InterPro" id="IPR050644">
    <property type="entry name" value="PG_Glycine_Bridge_Synth"/>
</dbReference>
<keyword evidence="5" id="KW-0012">Acyltransferase</keyword>
<dbReference type="GO" id="GO:0016755">
    <property type="term" value="F:aminoacyltransferase activity"/>
    <property type="evidence" value="ECO:0007669"/>
    <property type="project" value="InterPro"/>
</dbReference>
<evidence type="ECO:0000256" key="5">
    <source>
        <dbReference type="ARBA" id="ARBA00023315"/>
    </source>
</evidence>
<keyword evidence="2" id="KW-0808">Transferase</keyword>
<accession>A0A1F6MR35</accession>
<dbReference type="Gene3D" id="3.40.630.30">
    <property type="match status" value="2"/>
</dbReference>
<organism evidence="7 8">
    <name type="scientific">Candidatus Magasanikbacteria bacterium RIFCSPLOWO2_12_FULL_43_12</name>
    <dbReference type="NCBI Taxonomy" id="1798692"/>
    <lineage>
        <taxon>Bacteria</taxon>
        <taxon>Candidatus Magasanikiibacteriota</taxon>
    </lineage>
</organism>
<evidence type="ECO:0000256" key="4">
    <source>
        <dbReference type="ARBA" id="ARBA00022984"/>
    </source>
</evidence>
<dbReference type="GO" id="GO:0009252">
    <property type="term" value="P:peptidoglycan biosynthetic process"/>
    <property type="evidence" value="ECO:0007669"/>
    <property type="project" value="UniProtKB-KW"/>
</dbReference>
<keyword evidence="4" id="KW-0573">Peptidoglycan synthesis</keyword>
<comment type="similarity">
    <text evidence="1">Belongs to the FemABX family.</text>
</comment>
<dbReference type="GO" id="GO:0008360">
    <property type="term" value="P:regulation of cell shape"/>
    <property type="evidence" value="ECO:0007669"/>
    <property type="project" value="UniProtKB-KW"/>
</dbReference>
<dbReference type="PANTHER" id="PTHR36174">
    <property type="entry name" value="LIPID II:GLYCINE GLYCYLTRANSFERASE"/>
    <property type="match status" value="1"/>
</dbReference>
<proteinExistence type="inferred from homology"/>
<reference evidence="7 8" key="1">
    <citation type="journal article" date="2016" name="Nat. Commun.">
        <title>Thousands of microbial genomes shed light on interconnected biogeochemical processes in an aquifer system.</title>
        <authorList>
            <person name="Anantharaman K."/>
            <person name="Brown C.T."/>
            <person name="Hug L.A."/>
            <person name="Sharon I."/>
            <person name="Castelle C.J."/>
            <person name="Probst A.J."/>
            <person name="Thomas B.C."/>
            <person name="Singh A."/>
            <person name="Wilkins M.J."/>
            <person name="Karaoz U."/>
            <person name="Brodie E.L."/>
            <person name="Williams K.H."/>
            <person name="Hubbard S.S."/>
            <person name="Banfield J.F."/>
        </authorList>
    </citation>
    <scope>NUCLEOTIDE SEQUENCE [LARGE SCALE GENOMIC DNA]</scope>
</reference>
<dbReference type="GO" id="GO:0071555">
    <property type="term" value="P:cell wall organization"/>
    <property type="evidence" value="ECO:0007669"/>
    <property type="project" value="UniProtKB-KW"/>
</dbReference>
<dbReference type="Proteomes" id="UP000178347">
    <property type="component" value="Unassembled WGS sequence"/>
</dbReference>
<dbReference type="InterPro" id="IPR016181">
    <property type="entry name" value="Acyl_CoA_acyltransferase"/>
</dbReference>